<feature type="region of interest" description="Disordered" evidence="1">
    <location>
        <begin position="1"/>
        <end position="126"/>
    </location>
</feature>
<gene>
    <name evidence="3" type="ordered locus">Bpet0466</name>
</gene>
<reference evidence="3 4" key="1">
    <citation type="journal article" date="2008" name="BMC Genomics">
        <title>The missing link: Bordetella petrii is endowed with both the metabolic versatility of environmental bacteria and virulence traits of pathogenic Bordetellae.</title>
        <authorList>
            <person name="Gross R."/>
            <person name="Guzman C.A."/>
            <person name="Sebaihia M."/>
            <person name="Martins Dos Santos V.A."/>
            <person name="Pieper D.H."/>
            <person name="Koebnik R."/>
            <person name="Lechner M."/>
            <person name="Bartels D."/>
            <person name="Buhrmester J."/>
            <person name="Choudhuri J.V."/>
            <person name="Ebensen T."/>
            <person name="Gaigalat L."/>
            <person name="Herrmann S."/>
            <person name="Khachane A.N."/>
            <person name="Larisch C."/>
            <person name="Link S."/>
            <person name="Linke B."/>
            <person name="Meyer F."/>
            <person name="Mormann S."/>
            <person name="Nakunst D."/>
            <person name="Rueckert C."/>
            <person name="Schneiker-Bekel S."/>
            <person name="Schulze K."/>
            <person name="Vorhoelter F.J."/>
            <person name="Yevsa T."/>
            <person name="Engle J.T."/>
            <person name="Goldman W.E."/>
            <person name="Puehler A."/>
            <person name="Goebel U.B."/>
            <person name="Goesmann A."/>
            <person name="Bloecker H."/>
            <person name="Kaiser O."/>
            <person name="Martinez-Arias R."/>
        </authorList>
    </citation>
    <scope>NUCLEOTIDE SEQUENCE [LARGE SCALE GENOMIC DNA]</scope>
    <source>
        <strain evidence="4">ATCC BAA-461 / DSM 12804 / CCUG 43448 / CIP 107267 / Se-1111R</strain>
    </source>
</reference>
<evidence type="ECO:0000313" key="3">
    <source>
        <dbReference type="EMBL" id="CAP40798.1"/>
    </source>
</evidence>
<dbReference type="KEGG" id="bpt:Bpet0466"/>
<evidence type="ECO:0000313" key="4">
    <source>
        <dbReference type="Proteomes" id="UP000001225"/>
    </source>
</evidence>
<feature type="transmembrane region" description="Helical" evidence="2">
    <location>
        <begin position="261"/>
        <end position="283"/>
    </location>
</feature>
<feature type="compositionally biased region" description="Low complexity" evidence="1">
    <location>
        <begin position="103"/>
        <end position="113"/>
    </location>
</feature>
<dbReference type="Proteomes" id="UP000001225">
    <property type="component" value="Chromosome"/>
</dbReference>
<organism evidence="3 4">
    <name type="scientific">Bordetella petrii (strain ATCC BAA-461 / DSM 12804 / CCUG 43448 / CIP 107267 / Se-1111R)</name>
    <dbReference type="NCBI Taxonomy" id="340100"/>
    <lineage>
        <taxon>Bacteria</taxon>
        <taxon>Pseudomonadati</taxon>
        <taxon>Pseudomonadota</taxon>
        <taxon>Betaproteobacteria</taxon>
        <taxon>Burkholderiales</taxon>
        <taxon>Alcaligenaceae</taxon>
        <taxon>Bordetella</taxon>
    </lineage>
</organism>
<feature type="transmembrane region" description="Helical" evidence="2">
    <location>
        <begin position="184"/>
        <end position="209"/>
    </location>
</feature>
<feature type="compositionally biased region" description="Basic residues" evidence="1">
    <location>
        <begin position="57"/>
        <end position="66"/>
    </location>
</feature>
<feature type="compositionally biased region" description="Pro residues" evidence="1">
    <location>
        <begin position="92"/>
        <end position="102"/>
    </location>
</feature>
<sequence>MAFAAALGGRECRPRKIFFPSPPGGPKCKNRDRPGDAPIILHCESWRGGASAAAPRGRVRARGAPGRHREAKALAPPRRDARRKTTPRKPDPPANPTPPQTRPPRTTRTPRTTSPHDPRPEPAKLPPIMEQSLLNAVHWLLALVALPEVGLPAIFVISMVSATLLPLGSEPAVFGFVKLAPDMFWPAVLVATVGNTVGGAISYAMGLGAHRALERWREKHPHPAGAEPDHPAARPGGPADRMRGRWHLHAHDWLHRMGPPALLLSWLPAVGDPLCAVAGWLRLAFWPSVLYMAIGKFARYTVMTAGLLWFFPQPV</sequence>
<keyword evidence="2" id="KW-0472">Membrane</keyword>
<accession>A9I0W3</accession>
<keyword evidence="4" id="KW-1185">Reference proteome</keyword>
<dbReference type="STRING" id="94624.Bpet0466"/>
<evidence type="ECO:0000256" key="1">
    <source>
        <dbReference type="SAM" id="MobiDB-lite"/>
    </source>
</evidence>
<dbReference type="AlphaFoldDB" id="A9I0W3"/>
<protein>
    <recommendedName>
        <fullName evidence="5">DedA family protein</fullName>
    </recommendedName>
</protein>
<feature type="transmembrane region" description="Helical" evidence="2">
    <location>
        <begin position="289"/>
        <end position="311"/>
    </location>
</feature>
<feature type="transmembrane region" description="Helical" evidence="2">
    <location>
        <begin position="139"/>
        <end position="164"/>
    </location>
</feature>
<dbReference type="PANTHER" id="PTHR42709">
    <property type="entry name" value="ALKALINE PHOSPHATASE LIKE PROTEIN"/>
    <property type="match status" value="1"/>
</dbReference>
<evidence type="ECO:0000256" key="2">
    <source>
        <dbReference type="SAM" id="Phobius"/>
    </source>
</evidence>
<dbReference type="EMBL" id="AM902716">
    <property type="protein sequence ID" value="CAP40798.1"/>
    <property type="molecule type" value="Genomic_DNA"/>
</dbReference>
<feature type="region of interest" description="Disordered" evidence="1">
    <location>
        <begin position="218"/>
        <end position="238"/>
    </location>
</feature>
<evidence type="ECO:0008006" key="5">
    <source>
        <dbReference type="Google" id="ProtNLM"/>
    </source>
</evidence>
<keyword evidence="2" id="KW-1133">Transmembrane helix</keyword>
<keyword evidence="2" id="KW-0812">Transmembrane</keyword>
<dbReference type="PANTHER" id="PTHR42709:SF4">
    <property type="entry name" value="INNER MEMBRANE PROTEIN YQAA"/>
    <property type="match status" value="1"/>
</dbReference>
<name>A9I0W3_BORPD</name>
<dbReference type="eggNOG" id="COG1238">
    <property type="taxonomic scope" value="Bacteria"/>
</dbReference>
<dbReference type="InterPro" id="IPR051311">
    <property type="entry name" value="DedA_domain"/>
</dbReference>
<proteinExistence type="predicted"/>
<feature type="compositionally biased region" description="Low complexity" evidence="1">
    <location>
        <begin position="47"/>
        <end position="56"/>
    </location>
</feature>